<dbReference type="PANTHER" id="PTHR34136:SF1">
    <property type="entry name" value="UDP-N-ACETYL-D-MANNOSAMINURONIC ACID TRANSFERASE"/>
    <property type="match status" value="1"/>
</dbReference>
<evidence type="ECO:0000313" key="3">
    <source>
        <dbReference type="EMBL" id="GBF58034.1"/>
    </source>
</evidence>
<evidence type="ECO:0000256" key="2">
    <source>
        <dbReference type="ARBA" id="ARBA00022679"/>
    </source>
</evidence>
<comment type="caution">
    <text evidence="3">The sequence shown here is derived from an EMBL/GenBank/DDBJ whole genome shotgun (WGS) entry which is preliminary data.</text>
</comment>
<dbReference type="AlphaFoldDB" id="A0A2P2EAF5"/>
<keyword evidence="2 3" id="KW-0808">Transferase</keyword>
<dbReference type="InterPro" id="IPR004629">
    <property type="entry name" value="WecG_TagA_CpsF"/>
</dbReference>
<name>A0A2P2EAF5_9PROT</name>
<dbReference type="EC" id="2.4.1.187" evidence="3"/>
<gene>
    <name evidence="3" type="primary">tagA</name>
    <name evidence="3" type="ORF">PbB2_01705</name>
</gene>
<dbReference type="Proteomes" id="UP000245086">
    <property type="component" value="Unassembled WGS sequence"/>
</dbReference>
<sequence length="279" mass="31378">MTNLAFPDRSQASGTNQEDVLFLDRRGEDRRTSFLDLTFTPFLPQGLAARVTEIGTARQPFVYLCTPNVDHMVRLSRTPDLRPLYEQAWAVVNDSRILTMLARLSGLALPACPGSDLTRVLFEQTIDRHEPVVIIGSHADEIAALTARYHLTDVRWHQPPYGLKTNPEAMAAAAEFVVANPARFTFLCVGSPQQEMLGQAIKNTGQAIGIGLCVGASIEFLTGSRKRAPVWMQAMSLEWLFRLISEPGKLWRRYLIDGPAIFSIWRDWQRQRDGDLGRR</sequence>
<dbReference type="Pfam" id="PF03808">
    <property type="entry name" value="Glyco_tran_WecG"/>
    <property type="match status" value="1"/>
</dbReference>
<keyword evidence="4" id="KW-1185">Reference proteome</keyword>
<dbReference type="RefSeq" id="WP_108984879.1">
    <property type="nucleotide sequence ID" value="NZ_BFBR01000004.1"/>
</dbReference>
<dbReference type="GO" id="GO:0047244">
    <property type="term" value="F:N-acetylglucosaminyldiphosphoundecaprenol N-acetyl-beta-D-mannosaminyltransferase activity"/>
    <property type="evidence" value="ECO:0007669"/>
    <property type="project" value="UniProtKB-EC"/>
</dbReference>
<accession>A0A2P2EAF5</accession>
<reference evidence="3 4" key="1">
    <citation type="journal article" date="2018" name="Genome Announc.">
        <title>Draft Genome Sequence of "Candidatus Phycosocius bacilliformis," an Alphaproteobacterial Ectosymbiont of the Hydrocarbon-Producing Green Alga Botryococcus braunii.</title>
        <authorList>
            <person name="Tanabe Y."/>
            <person name="Yamaguchi H."/>
            <person name="Watanabe M.M."/>
        </authorList>
    </citation>
    <scope>NUCLEOTIDE SEQUENCE [LARGE SCALE GENOMIC DNA]</scope>
    <source>
        <strain evidence="3 4">BOTRYCO-2</strain>
    </source>
</reference>
<dbReference type="NCBIfam" id="TIGR00696">
    <property type="entry name" value="wecG_tagA_cpsF"/>
    <property type="match status" value="1"/>
</dbReference>
<dbReference type="CDD" id="cd06533">
    <property type="entry name" value="Glyco_transf_WecG_TagA"/>
    <property type="match status" value="1"/>
</dbReference>
<organism evidence="3 4">
    <name type="scientific">Candidatus Phycosocius bacilliformis</name>
    <dbReference type="NCBI Taxonomy" id="1445552"/>
    <lineage>
        <taxon>Bacteria</taxon>
        <taxon>Pseudomonadati</taxon>
        <taxon>Pseudomonadota</taxon>
        <taxon>Alphaproteobacteria</taxon>
        <taxon>Caulobacterales</taxon>
        <taxon>Caulobacterales incertae sedis</taxon>
        <taxon>Candidatus Phycosocius</taxon>
    </lineage>
</organism>
<evidence type="ECO:0000313" key="4">
    <source>
        <dbReference type="Proteomes" id="UP000245086"/>
    </source>
</evidence>
<keyword evidence="1 3" id="KW-0328">Glycosyltransferase</keyword>
<protein>
    <submittedName>
        <fullName evidence="3">N-acetylglucosaminyldiphosphoundecaprenol N-acetyl-beta-D-mannosaminyltransferase</fullName>
        <ecNumber evidence="3">2.4.1.187</ecNumber>
    </submittedName>
</protein>
<dbReference type="OrthoDB" id="9771846at2"/>
<dbReference type="PANTHER" id="PTHR34136">
    <property type="match status" value="1"/>
</dbReference>
<dbReference type="EMBL" id="BFBR01000004">
    <property type="protein sequence ID" value="GBF58034.1"/>
    <property type="molecule type" value="Genomic_DNA"/>
</dbReference>
<evidence type="ECO:0000256" key="1">
    <source>
        <dbReference type="ARBA" id="ARBA00022676"/>
    </source>
</evidence>
<proteinExistence type="predicted"/>